<proteinExistence type="predicted"/>
<keyword evidence="2" id="KW-1185">Reference proteome</keyword>
<sequence length="28" mass="3410">PEFCNQKDDCRKFKLIFFCNVRSSRSIQ</sequence>
<name>A0A8J2NGN0_9HEXA</name>
<reference evidence="1" key="1">
    <citation type="submission" date="2021-06" db="EMBL/GenBank/DDBJ databases">
        <authorList>
            <person name="Hodson N. C."/>
            <person name="Mongue J. A."/>
            <person name="Jaron S. K."/>
        </authorList>
    </citation>
    <scope>NUCLEOTIDE SEQUENCE</scope>
</reference>
<accession>A0A8J2NGN0</accession>
<organism evidence="1 2">
    <name type="scientific">Allacma fusca</name>
    <dbReference type="NCBI Taxonomy" id="39272"/>
    <lineage>
        <taxon>Eukaryota</taxon>
        <taxon>Metazoa</taxon>
        <taxon>Ecdysozoa</taxon>
        <taxon>Arthropoda</taxon>
        <taxon>Hexapoda</taxon>
        <taxon>Collembola</taxon>
        <taxon>Symphypleona</taxon>
        <taxon>Sminthuridae</taxon>
        <taxon>Allacma</taxon>
    </lineage>
</organism>
<evidence type="ECO:0000313" key="2">
    <source>
        <dbReference type="Proteomes" id="UP000708208"/>
    </source>
</evidence>
<feature type="non-terminal residue" evidence="1">
    <location>
        <position position="1"/>
    </location>
</feature>
<dbReference type="AlphaFoldDB" id="A0A8J2NGN0"/>
<dbReference type="EMBL" id="CAJVCH010006522">
    <property type="protein sequence ID" value="CAG7659339.1"/>
    <property type="molecule type" value="Genomic_DNA"/>
</dbReference>
<evidence type="ECO:0000313" key="1">
    <source>
        <dbReference type="EMBL" id="CAG7659339.1"/>
    </source>
</evidence>
<dbReference type="Proteomes" id="UP000708208">
    <property type="component" value="Unassembled WGS sequence"/>
</dbReference>
<gene>
    <name evidence="1" type="ORF">AFUS01_LOCUS1164</name>
</gene>
<protein>
    <submittedName>
        <fullName evidence="1">Uncharacterized protein</fullName>
    </submittedName>
</protein>
<comment type="caution">
    <text evidence="1">The sequence shown here is derived from an EMBL/GenBank/DDBJ whole genome shotgun (WGS) entry which is preliminary data.</text>
</comment>